<dbReference type="InterPro" id="IPR005280">
    <property type="entry name" value="Homoserine_kinase_II"/>
</dbReference>
<keyword evidence="4 8" id="KW-0547">Nucleotide-binding</keyword>
<keyword evidence="5 8" id="KW-0418">Kinase</keyword>
<reference evidence="12" key="1">
    <citation type="submission" date="2016-10" db="EMBL/GenBank/DDBJ databases">
        <authorList>
            <person name="Varghese N."/>
            <person name="Submissions S."/>
        </authorList>
    </citation>
    <scope>NUCLEOTIDE SEQUENCE [LARGE SCALE GENOMIC DNA]</scope>
    <source>
        <strain evidence="12">BL47</strain>
    </source>
</reference>
<keyword evidence="6 8" id="KW-0067">ATP-binding</keyword>
<evidence type="ECO:0000256" key="2">
    <source>
        <dbReference type="ARBA" id="ARBA00022679"/>
    </source>
</evidence>
<evidence type="ECO:0000313" key="11">
    <source>
        <dbReference type="EMBL" id="SDN32375.1"/>
    </source>
</evidence>
<dbReference type="CDD" id="cd05153">
    <property type="entry name" value="HomoserineK_II"/>
    <property type="match status" value="1"/>
</dbReference>
<evidence type="ECO:0000256" key="3">
    <source>
        <dbReference type="ARBA" id="ARBA00022697"/>
    </source>
</evidence>
<dbReference type="RefSeq" id="WP_091716373.1">
    <property type="nucleotide sequence ID" value="NZ_FNHS01000007.1"/>
</dbReference>
<proteinExistence type="inferred from homology"/>
<dbReference type="AlphaFoldDB" id="A0A1H0AG30"/>
<dbReference type="GO" id="GO:0004413">
    <property type="term" value="F:homoserine kinase activity"/>
    <property type="evidence" value="ECO:0007669"/>
    <property type="project" value="UniProtKB-UniRule"/>
</dbReference>
<dbReference type="STRING" id="582672.SAMN05216360_107188"/>
<dbReference type="NCBIfam" id="TIGR00938">
    <property type="entry name" value="thrB_alt"/>
    <property type="match status" value="1"/>
</dbReference>
<keyword evidence="3 8" id="KW-0791">Threonine biosynthesis</keyword>
<keyword evidence="1 8" id="KW-0028">Amino-acid biosynthesis</keyword>
<protein>
    <recommendedName>
        <fullName evidence="8 9">Homoserine kinase</fullName>
        <shortName evidence="8">HK</shortName>
        <shortName evidence="8">HSK</shortName>
        <ecNumber evidence="8 9">2.7.1.39</ecNumber>
    </recommendedName>
</protein>
<evidence type="ECO:0000256" key="5">
    <source>
        <dbReference type="ARBA" id="ARBA00022777"/>
    </source>
</evidence>
<comment type="catalytic activity">
    <reaction evidence="8">
        <text>L-homoserine + ATP = O-phospho-L-homoserine + ADP + H(+)</text>
        <dbReference type="Rhea" id="RHEA:13985"/>
        <dbReference type="ChEBI" id="CHEBI:15378"/>
        <dbReference type="ChEBI" id="CHEBI:30616"/>
        <dbReference type="ChEBI" id="CHEBI:57476"/>
        <dbReference type="ChEBI" id="CHEBI:57590"/>
        <dbReference type="ChEBI" id="CHEBI:456216"/>
        <dbReference type="EC" id="2.7.1.39"/>
    </reaction>
</comment>
<dbReference type="SUPFAM" id="SSF56112">
    <property type="entry name" value="Protein kinase-like (PK-like)"/>
    <property type="match status" value="1"/>
</dbReference>
<dbReference type="Pfam" id="PF01636">
    <property type="entry name" value="APH"/>
    <property type="match status" value="1"/>
</dbReference>
<evidence type="ECO:0000256" key="8">
    <source>
        <dbReference type="HAMAP-Rule" id="MF_00301"/>
    </source>
</evidence>
<dbReference type="GO" id="GO:0009088">
    <property type="term" value="P:threonine biosynthetic process"/>
    <property type="evidence" value="ECO:0007669"/>
    <property type="project" value="UniProtKB-UniRule"/>
</dbReference>
<comment type="pathway">
    <text evidence="8">Amino-acid biosynthesis; L-threonine biosynthesis; L-threonine from L-aspartate: step 4/5.</text>
</comment>
<organism evidence="11 12">
    <name type="scientific">Methylobacterium phyllostachyos</name>
    <dbReference type="NCBI Taxonomy" id="582672"/>
    <lineage>
        <taxon>Bacteria</taxon>
        <taxon>Pseudomonadati</taxon>
        <taxon>Pseudomonadota</taxon>
        <taxon>Alphaproteobacteria</taxon>
        <taxon>Hyphomicrobiales</taxon>
        <taxon>Methylobacteriaceae</taxon>
        <taxon>Methylobacterium</taxon>
    </lineage>
</organism>
<dbReference type="UniPathway" id="UPA00050">
    <property type="reaction ID" value="UER00064"/>
</dbReference>
<dbReference type="PANTHER" id="PTHR21064:SF6">
    <property type="entry name" value="AMINOGLYCOSIDE PHOSPHOTRANSFERASE DOMAIN-CONTAINING PROTEIN"/>
    <property type="match status" value="1"/>
</dbReference>
<name>A0A1H0AG30_9HYPH</name>
<dbReference type="EMBL" id="FNHS01000007">
    <property type="protein sequence ID" value="SDN32375.1"/>
    <property type="molecule type" value="Genomic_DNA"/>
</dbReference>
<evidence type="ECO:0000256" key="1">
    <source>
        <dbReference type="ARBA" id="ARBA00022605"/>
    </source>
</evidence>
<dbReference type="Gene3D" id="3.90.1200.10">
    <property type="match status" value="1"/>
</dbReference>
<keyword evidence="2 8" id="KW-0808">Transferase</keyword>
<evidence type="ECO:0000259" key="10">
    <source>
        <dbReference type="Pfam" id="PF01636"/>
    </source>
</evidence>
<dbReference type="InterPro" id="IPR002575">
    <property type="entry name" value="Aminoglycoside_PTrfase"/>
</dbReference>
<evidence type="ECO:0000313" key="12">
    <source>
        <dbReference type="Proteomes" id="UP000198704"/>
    </source>
</evidence>
<evidence type="ECO:0000256" key="6">
    <source>
        <dbReference type="ARBA" id="ARBA00022840"/>
    </source>
</evidence>
<dbReference type="Gene3D" id="3.30.200.20">
    <property type="entry name" value="Phosphorylase Kinase, domain 1"/>
    <property type="match status" value="1"/>
</dbReference>
<feature type="domain" description="Aminoglycoside phosphotransferase" evidence="10">
    <location>
        <begin position="27"/>
        <end position="257"/>
    </location>
</feature>
<comment type="similarity">
    <text evidence="7 8">Belongs to the pseudomonas-type ThrB family.</text>
</comment>
<evidence type="ECO:0000256" key="4">
    <source>
        <dbReference type="ARBA" id="ARBA00022741"/>
    </source>
</evidence>
<keyword evidence="12" id="KW-1185">Reference proteome</keyword>
<dbReference type="HAMAP" id="MF_00301">
    <property type="entry name" value="Homoser_kinase_2"/>
    <property type="match status" value="1"/>
</dbReference>
<dbReference type="InterPro" id="IPR050249">
    <property type="entry name" value="Pseudomonas-type_ThrB"/>
</dbReference>
<accession>A0A1H0AG30</accession>
<evidence type="ECO:0000256" key="7">
    <source>
        <dbReference type="ARBA" id="ARBA00038240"/>
    </source>
</evidence>
<dbReference type="NCBIfam" id="NF003558">
    <property type="entry name" value="PRK05231.1"/>
    <property type="match status" value="1"/>
</dbReference>
<dbReference type="EC" id="2.7.1.39" evidence="8 9"/>
<gene>
    <name evidence="8" type="primary">thrB</name>
    <name evidence="11" type="ORF">SAMN05216360_107188</name>
</gene>
<dbReference type="PANTHER" id="PTHR21064">
    <property type="entry name" value="AMINOGLYCOSIDE PHOSPHOTRANSFERASE DOMAIN-CONTAINING PROTEIN-RELATED"/>
    <property type="match status" value="1"/>
</dbReference>
<dbReference type="Proteomes" id="UP000198704">
    <property type="component" value="Unassembled WGS sequence"/>
</dbReference>
<evidence type="ECO:0000256" key="9">
    <source>
        <dbReference type="NCBIfam" id="TIGR00938"/>
    </source>
</evidence>
<sequence>MAVYTEVSDAALADFLSAYAIGSLLSFKGIAEGVENSNFFLHTTDGSYILTLYEKRVREADLPFFIGLMEHLSARGLACPQPVRDRTGQALGQLCGRPAAIVSFLEGVSVKAPGVEHCRELGRALAALHAAGRDFPMVRENNLSVSSWRPLFVQAEAQADSVEPGLAERTRADLAVLEAHWPKDLPGGVIHADLFTDNVFFIGDALSGLIDFYFACTDAFAYDIAVCLNAWCFDPDGTFHRDMATALFAGYEAVRPLEPTEVAALPILCRGAALRFMLTRLVDWLNVPPGALVKPKDPREFDRRLTFHRQAKDVRDYGRQG</sequence>
<dbReference type="GO" id="GO:0005524">
    <property type="term" value="F:ATP binding"/>
    <property type="evidence" value="ECO:0007669"/>
    <property type="project" value="UniProtKB-KW"/>
</dbReference>
<dbReference type="InterPro" id="IPR011009">
    <property type="entry name" value="Kinase-like_dom_sf"/>
</dbReference>
<dbReference type="OrthoDB" id="9777460at2"/>